<sequence>MAGQLHRGLVVCLCALAFGCRPAGPTTQEEFVSAYKAAYATGKEDEVYKLVAWIDDVLPNLQDPYDGGYPARLGHRKAIKWGLTANITDGKLSTVEVIDVPEQYADHQITPAPLYWLKIVTNDDGDKRKNSGAPLDIQHMEIEIPVIQWKGAHYFYGSPDYIVESTFGFTK</sequence>
<dbReference type="PROSITE" id="PS51257">
    <property type="entry name" value="PROKAR_LIPOPROTEIN"/>
    <property type="match status" value="1"/>
</dbReference>
<dbReference type="RefSeq" id="WP_144976285.1">
    <property type="nucleotide sequence ID" value="NZ_CP036289.1"/>
</dbReference>
<evidence type="ECO:0000313" key="1">
    <source>
        <dbReference type="EMBL" id="QDU77422.1"/>
    </source>
</evidence>
<name>A0A518CDX9_9BACT</name>
<keyword evidence="2" id="KW-1185">Reference proteome</keyword>
<dbReference type="Proteomes" id="UP000318626">
    <property type="component" value="Chromosome"/>
</dbReference>
<dbReference type="EMBL" id="CP036289">
    <property type="protein sequence ID" value="QDU77422.1"/>
    <property type="molecule type" value="Genomic_DNA"/>
</dbReference>
<gene>
    <name evidence="1" type="ORF">Pan97_44920</name>
</gene>
<reference evidence="2" key="1">
    <citation type="submission" date="2019-02" db="EMBL/GenBank/DDBJ databases">
        <title>Deep-cultivation of Planctomycetes and their phenomic and genomic characterization uncovers novel biology.</title>
        <authorList>
            <person name="Wiegand S."/>
            <person name="Jogler M."/>
            <person name="Boedeker C."/>
            <person name="Pinto D."/>
            <person name="Vollmers J."/>
            <person name="Rivas-Marin E."/>
            <person name="Kohn T."/>
            <person name="Peeters S.H."/>
            <person name="Heuer A."/>
            <person name="Rast P."/>
            <person name="Oberbeckmann S."/>
            <person name="Bunk B."/>
            <person name="Jeske O."/>
            <person name="Meyerdierks A."/>
            <person name="Storesund J.E."/>
            <person name="Kallscheuer N."/>
            <person name="Luecker S."/>
            <person name="Lage O.M."/>
            <person name="Pohl T."/>
            <person name="Merkel B.J."/>
            <person name="Hornburger P."/>
            <person name="Mueller R.-W."/>
            <person name="Bruemmer F."/>
            <person name="Labrenz M."/>
            <person name="Spormann A.M."/>
            <person name="Op den Camp H."/>
            <person name="Overmann J."/>
            <person name="Amann R."/>
            <person name="Jetten M.S.M."/>
            <person name="Mascher T."/>
            <person name="Medema M.H."/>
            <person name="Devos D.P."/>
            <person name="Kaster A.-K."/>
            <person name="Ovreas L."/>
            <person name="Rohde M."/>
            <person name="Galperin M.Y."/>
            <person name="Jogler C."/>
        </authorList>
    </citation>
    <scope>NUCLEOTIDE SEQUENCE [LARGE SCALE GENOMIC DNA]</scope>
    <source>
        <strain evidence="2">Pan97</strain>
    </source>
</reference>
<dbReference type="KEGG" id="bvo:Pan97_44920"/>
<accession>A0A518CDX9</accession>
<dbReference type="OrthoDB" id="280877at2"/>
<evidence type="ECO:0000313" key="2">
    <source>
        <dbReference type="Proteomes" id="UP000318626"/>
    </source>
</evidence>
<dbReference type="AlphaFoldDB" id="A0A518CDX9"/>
<organism evidence="1 2">
    <name type="scientific">Bremerella volcania</name>
    <dbReference type="NCBI Taxonomy" id="2527984"/>
    <lineage>
        <taxon>Bacteria</taxon>
        <taxon>Pseudomonadati</taxon>
        <taxon>Planctomycetota</taxon>
        <taxon>Planctomycetia</taxon>
        <taxon>Pirellulales</taxon>
        <taxon>Pirellulaceae</taxon>
        <taxon>Bremerella</taxon>
    </lineage>
</organism>
<protein>
    <submittedName>
        <fullName evidence="1">Uncharacterized protein</fullName>
    </submittedName>
</protein>
<proteinExistence type="predicted"/>